<dbReference type="PANTHER" id="PTHR23099">
    <property type="entry name" value="TRANSCRIPTIONAL REGULATOR"/>
    <property type="match status" value="1"/>
</dbReference>
<dbReference type="GO" id="GO:0005730">
    <property type="term" value="C:nucleolus"/>
    <property type="evidence" value="ECO:0007669"/>
    <property type="project" value="UniProtKB-SubCell"/>
</dbReference>
<keyword evidence="3" id="KW-0539">Nucleus</keyword>
<evidence type="ECO:0000256" key="1">
    <source>
        <dbReference type="ARBA" id="ARBA00004604"/>
    </source>
</evidence>
<feature type="compositionally biased region" description="Basic and acidic residues" evidence="5">
    <location>
        <begin position="8"/>
        <end position="25"/>
    </location>
</feature>
<dbReference type="InterPro" id="IPR034138">
    <property type="entry name" value="NOP8_RRM"/>
</dbReference>
<dbReference type="FunFam" id="3.30.70.330:FF:000685">
    <property type="entry name" value="RNA-binding (RRM/RBD/RNP motifs) family protein"/>
    <property type="match status" value="1"/>
</dbReference>
<comment type="caution">
    <text evidence="7">The sequence shown here is derived from an EMBL/GenBank/DDBJ whole genome shotgun (WGS) entry which is preliminary data.</text>
</comment>
<reference evidence="7 8" key="1">
    <citation type="submission" date="2024-04" db="EMBL/GenBank/DDBJ databases">
        <title>Genome assembly C_amara_ONT_v2.</title>
        <authorList>
            <person name="Yant L."/>
            <person name="Moore C."/>
            <person name="Slenker M."/>
        </authorList>
    </citation>
    <scope>NUCLEOTIDE SEQUENCE [LARGE SCALE GENOMIC DNA]</scope>
    <source>
        <tissue evidence="7">Leaf</tissue>
    </source>
</reference>
<evidence type="ECO:0000256" key="4">
    <source>
        <dbReference type="PROSITE-ProRule" id="PRU00176"/>
    </source>
</evidence>
<sequence>MGLTNYDVKVRETRETEGSRKRTMEKSGGGGVRLHVGGLGESVGRDDLLKIFSPMGSVDAVEFVRTKGRSFAYIDFSPSSSNSLTKLFSTYNGCVWKGGKLRLEKAKEHYLARLKREWEEEASASVETIKAPTDSTPSTHMNMFFPRLRKVKAMPLSGTGKHKYSFQRVPVPSSLPKSFCDCEEHSNSLTPRETHVHDLEALNVGVNEDEVNVMNSVINKLFQKNNIPINEEVPEEDNEIEADQDNLIINVVSNGNEMGNTVLDMLSRKRKSILHETTASREGYSEGQKGKHIHPSKKMQSITPEGSGRQESSQAISEKKKPSEVVQDKSSDEPSRIAAVKQSVDNISWSQKSSWKALMANGNSSDFSVSSVLPGVGSSEAVPPASHNTVLAGLPVEEKSKKTKSKRVTSTIIAEDLPVSDDDIERDDSDAESDDDLESDDSDAVADDDMERDDSDSVADDDMERDDSDAVADDDIERDDSDAVADDDAVEDDTASDSMADHTSSDSVADDTASEAVGSDHSETLADSLTDTSVEAEPLEGNSGNGKLNVEKHENVAEDLNEEKESLVLKNNVVDEEKAGKEPLNASNKSTGGSSWLQKASWTQLVSDNNTSSFSITQLFPDLNSDKGKAAKVINNEEGQYSNSNQSASGMKQTDYACSSGGFMSAGVPVVSTSVRSVEENKQSLNGKNLSEGGRLGARKIIRRNFGSGETCTFMRSSASLKEWAKAKKELSEPRRRKKGEE</sequence>
<dbReference type="InterPro" id="IPR000504">
    <property type="entry name" value="RRM_dom"/>
</dbReference>
<dbReference type="Gene3D" id="3.30.70.330">
    <property type="match status" value="1"/>
</dbReference>
<feature type="compositionally biased region" description="Polar residues" evidence="5">
    <location>
        <begin position="585"/>
        <end position="595"/>
    </location>
</feature>
<name>A0ABD1BK38_CARAN</name>
<accession>A0ABD1BK38</accession>
<comment type="subcellular location">
    <subcellularLocation>
        <location evidence="1">Nucleus</location>
        <location evidence="1">Nucleolus</location>
    </subcellularLocation>
</comment>
<dbReference type="GO" id="GO:0003723">
    <property type="term" value="F:RNA binding"/>
    <property type="evidence" value="ECO:0007669"/>
    <property type="project" value="UniProtKB-UniRule"/>
</dbReference>
<feature type="region of interest" description="Disordered" evidence="5">
    <location>
        <begin position="276"/>
        <end position="338"/>
    </location>
</feature>
<dbReference type="CDD" id="cd12226">
    <property type="entry name" value="RRM_NOL8"/>
    <property type="match status" value="1"/>
</dbReference>
<dbReference type="PROSITE" id="PS50102">
    <property type="entry name" value="RRM"/>
    <property type="match status" value="1"/>
</dbReference>
<protein>
    <submittedName>
        <fullName evidence="7">Protein REPRESSOR OF SILENCING 3</fullName>
    </submittedName>
</protein>
<feature type="compositionally biased region" description="Basic and acidic residues" evidence="5">
    <location>
        <begin position="563"/>
        <end position="581"/>
    </location>
</feature>
<dbReference type="InterPro" id="IPR035979">
    <property type="entry name" value="RBD_domain_sf"/>
</dbReference>
<feature type="compositionally biased region" description="Polar residues" evidence="5">
    <location>
        <begin position="298"/>
        <end position="316"/>
    </location>
</feature>
<keyword evidence="2 4" id="KW-0694">RNA-binding</keyword>
<feature type="domain" description="RRM" evidence="6">
    <location>
        <begin position="32"/>
        <end position="108"/>
    </location>
</feature>
<proteinExistence type="predicted"/>
<dbReference type="PANTHER" id="PTHR23099:SF0">
    <property type="entry name" value="GERM CELL NUCLEAR ACIDIC PROTEIN"/>
    <property type="match status" value="1"/>
</dbReference>
<dbReference type="SUPFAM" id="SSF54928">
    <property type="entry name" value="RNA-binding domain, RBD"/>
    <property type="match status" value="1"/>
</dbReference>
<evidence type="ECO:0000259" key="6">
    <source>
        <dbReference type="PROSITE" id="PS50102"/>
    </source>
</evidence>
<evidence type="ECO:0000313" key="8">
    <source>
        <dbReference type="Proteomes" id="UP001558713"/>
    </source>
</evidence>
<feature type="compositionally biased region" description="Basic and acidic residues" evidence="5">
    <location>
        <begin position="317"/>
        <end position="335"/>
    </location>
</feature>
<evidence type="ECO:0000256" key="2">
    <source>
        <dbReference type="ARBA" id="ARBA00022884"/>
    </source>
</evidence>
<feature type="compositionally biased region" description="Acidic residues" evidence="5">
    <location>
        <begin position="418"/>
        <end position="495"/>
    </location>
</feature>
<evidence type="ECO:0000256" key="5">
    <source>
        <dbReference type="SAM" id="MobiDB-lite"/>
    </source>
</evidence>
<dbReference type="Pfam" id="PF00076">
    <property type="entry name" value="RRM_1"/>
    <property type="match status" value="1"/>
</dbReference>
<evidence type="ECO:0000313" key="7">
    <source>
        <dbReference type="EMBL" id="KAL1217556.1"/>
    </source>
</evidence>
<evidence type="ECO:0000256" key="3">
    <source>
        <dbReference type="ARBA" id="ARBA00023242"/>
    </source>
</evidence>
<organism evidence="7 8">
    <name type="scientific">Cardamine amara subsp. amara</name>
    <dbReference type="NCBI Taxonomy" id="228776"/>
    <lineage>
        <taxon>Eukaryota</taxon>
        <taxon>Viridiplantae</taxon>
        <taxon>Streptophyta</taxon>
        <taxon>Embryophyta</taxon>
        <taxon>Tracheophyta</taxon>
        <taxon>Spermatophyta</taxon>
        <taxon>Magnoliopsida</taxon>
        <taxon>eudicotyledons</taxon>
        <taxon>Gunneridae</taxon>
        <taxon>Pentapetalae</taxon>
        <taxon>rosids</taxon>
        <taxon>malvids</taxon>
        <taxon>Brassicales</taxon>
        <taxon>Brassicaceae</taxon>
        <taxon>Cardamineae</taxon>
        <taxon>Cardamine</taxon>
    </lineage>
</organism>
<dbReference type="Proteomes" id="UP001558713">
    <property type="component" value="Unassembled WGS sequence"/>
</dbReference>
<dbReference type="SMART" id="SM00360">
    <property type="entry name" value="RRM"/>
    <property type="match status" value="1"/>
</dbReference>
<dbReference type="EMBL" id="JBANAX010000243">
    <property type="protein sequence ID" value="KAL1217556.1"/>
    <property type="molecule type" value="Genomic_DNA"/>
</dbReference>
<gene>
    <name evidence="7" type="ORF">V5N11_004723</name>
</gene>
<feature type="region of interest" description="Disordered" evidence="5">
    <location>
        <begin position="375"/>
        <end position="595"/>
    </location>
</feature>
<dbReference type="InterPro" id="IPR012677">
    <property type="entry name" value="Nucleotide-bd_a/b_plait_sf"/>
</dbReference>
<dbReference type="AlphaFoldDB" id="A0ABD1BK38"/>
<keyword evidence="8" id="KW-1185">Reference proteome</keyword>
<feature type="region of interest" description="Disordered" evidence="5">
    <location>
        <begin position="1"/>
        <end position="31"/>
    </location>
</feature>